<organism evidence="3 4">
    <name type="scientific">Longimycelium tulufanense</name>
    <dbReference type="NCBI Taxonomy" id="907463"/>
    <lineage>
        <taxon>Bacteria</taxon>
        <taxon>Bacillati</taxon>
        <taxon>Actinomycetota</taxon>
        <taxon>Actinomycetes</taxon>
        <taxon>Pseudonocardiales</taxon>
        <taxon>Pseudonocardiaceae</taxon>
        <taxon>Longimycelium</taxon>
    </lineage>
</organism>
<accession>A0A8J3CJQ6</accession>
<reference evidence="3" key="2">
    <citation type="submission" date="2020-09" db="EMBL/GenBank/DDBJ databases">
        <authorList>
            <person name="Sun Q."/>
            <person name="Zhou Y."/>
        </authorList>
    </citation>
    <scope>NUCLEOTIDE SEQUENCE</scope>
    <source>
        <strain evidence="3">CGMCC 4.5737</strain>
    </source>
</reference>
<dbReference type="InterPro" id="IPR011576">
    <property type="entry name" value="Pyridox_Oxase_N"/>
</dbReference>
<gene>
    <name evidence="3" type="ORF">GCM10012275_49440</name>
</gene>
<dbReference type="InterPro" id="IPR012349">
    <property type="entry name" value="Split_barrel_FMN-bd"/>
</dbReference>
<keyword evidence="1" id="KW-0560">Oxidoreductase</keyword>
<dbReference type="GO" id="GO:0070967">
    <property type="term" value="F:coenzyme F420 binding"/>
    <property type="evidence" value="ECO:0007669"/>
    <property type="project" value="TreeGrafter"/>
</dbReference>
<name>A0A8J3CJQ6_9PSEU</name>
<dbReference type="AlphaFoldDB" id="A0A8J3CJQ6"/>
<dbReference type="Gene3D" id="2.30.110.10">
    <property type="entry name" value="Electron Transport, Fmn-binding Protein, Chain A"/>
    <property type="match status" value="1"/>
</dbReference>
<evidence type="ECO:0000259" key="2">
    <source>
        <dbReference type="Pfam" id="PF01243"/>
    </source>
</evidence>
<feature type="domain" description="Pyridoxamine 5'-phosphate oxidase N-terminal" evidence="2">
    <location>
        <begin position="67"/>
        <end position="185"/>
    </location>
</feature>
<evidence type="ECO:0000256" key="1">
    <source>
        <dbReference type="ARBA" id="ARBA00023002"/>
    </source>
</evidence>
<dbReference type="PANTHER" id="PTHR35176">
    <property type="entry name" value="HEME OXYGENASE HI_0854-RELATED"/>
    <property type="match status" value="1"/>
</dbReference>
<evidence type="ECO:0000313" key="3">
    <source>
        <dbReference type="EMBL" id="GGM72925.1"/>
    </source>
</evidence>
<dbReference type="NCBIfam" id="TIGR03618">
    <property type="entry name" value="Rv1155_F420"/>
    <property type="match status" value="1"/>
</dbReference>
<proteinExistence type="predicted"/>
<dbReference type="InterPro" id="IPR052019">
    <property type="entry name" value="F420H2_bilvrd_red/Heme_oxyg"/>
</dbReference>
<sequence length="188" mass="20515">MPVHHVRKCGEAPPLVIQAAYFWWGPAGGVKDETGRVISRAASGRIGPMATWVRGSGVKLSELGDGFRAFWQEYRFSTLTTLRPDNTPHVVPVGVTVDLDTATARVTCSRSSRKARNVLGAGPEGALVALCQVDGPRWSTLEGRAVLRDEPEAVADAVRRYTERYKPPRVNPERVVIEISITRVLGNA</sequence>
<dbReference type="GO" id="GO:0005829">
    <property type="term" value="C:cytosol"/>
    <property type="evidence" value="ECO:0007669"/>
    <property type="project" value="TreeGrafter"/>
</dbReference>
<reference evidence="3" key="1">
    <citation type="journal article" date="2014" name="Int. J. Syst. Evol. Microbiol.">
        <title>Complete genome sequence of Corynebacterium casei LMG S-19264T (=DSM 44701T), isolated from a smear-ripened cheese.</title>
        <authorList>
            <consortium name="US DOE Joint Genome Institute (JGI-PGF)"/>
            <person name="Walter F."/>
            <person name="Albersmeier A."/>
            <person name="Kalinowski J."/>
            <person name="Ruckert C."/>
        </authorList>
    </citation>
    <scope>NUCLEOTIDE SEQUENCE</scope>
    <source>
        <strain evidence="3">CGMCC 4.5737</strain>
    </source>
</reference>
<dbReference type="Pfam" id="PF01243">
    <property type="entry name" value="PNPOx_N"/>
    <property type="match status" value="1"/>
</dbReference>
<evidence type="ECO:0000313" key="4">
    <source>
        <dbReference type="Proteomes" id="UP000637578"/>
    </source>
</evidence>
<comment type="caution">
    <text evidence="3">The sequence shown here is derived from an EMBL/GenBank/DDBJ whole genome shotgun (WGS) entry which is preliminary data.</text>
</comment>
<dbReference type="EMBL" id="BMMK01000029">
    <property type="protein sequence ID" value="GGM72925.1"/>
    <property type="molecule type" value="Genomic_DNA"/>
</dbReference>
<dbReference type="SUPFAM" id="SSF50475">
    <property type="entry name" value="FMN-binding split barrel"/>
    <property type="match status" value="1"/>
</dbReference>
<dbReference type="PANTHER" id="PTHR35176:SF1">
    <property type="entry name" value="F420H(2)-DEPENDENT BILIVERDIN REDUCTASE"/>
    <property type="match status" value="1"/>
</dbReference>
<dbReference type="InterPro" id="IPR019920">
    <property type="entry name" value="F420-binding_dom_put"/>
</dbReference>
<dbReference type="GO" id="GO:0016627">
    <property type="term" value="F:oxidoreductase activity, acting on the CH-CH group of donors"/>
    <property type="evidence" value="ECO:0007669"/>
    <property type="project" value="TreeGrafter"/>
</dbReference>
<dbReference type="Proteomes" id="UP000637578">
    <property type="component" value="Unassembled WGS sequence"/>
</dbReference>
<keyword evidence="4" id="KW-1185">Reference proteome</keyword>
<protein>
    <recommendedName>
        <fullName evidence="2">Pyridoxamine 5'-phosphate oxidase N-terminal domain-containing protein</fullName>
    </recommendedName>
</protein>